<protein>
    <submittedName>
        <fullName evidence="2">Uncharacterized protein</fullName>
    </submittedName>
</protein>
<reference evidence="2" key="2">
    <citation type="submission" date="2021-02" db="EMBL/GenBank/DDBJ databases">
        <authorList>
            <person name="Kimball J.A."/>
            <person name="Haas M.W."/>
            <person name="Macchietto M."/>
            <person name="Kono T."/>
            <person name="Duquette J."/>
            <person name="Shao M."/>
        </authorList>
    </citation>
    <scope>NUCLEOTIDE SEQUENCE</scope>
    <source>
        <tissue evidence="2">Fresh leaf tissue</tissue>
    </source>
</reference>
<gene>
    <name evidence="2" type="ORF">GUJ93_ZPchr0012g20243</name>
</gene>
<reference evidence="2" key="1">
    <citation type="journal article" date="2021" name="bioRxiv">
        <title>Whole Genome Assembly and Annotation of Northern Wild Rice, Zizania palustris L., Supports a Whole Genome Duplication in the Zizania Genus.</title>
        <authorList>
            <person name="Haas M."/>
            <person name="Kono T."/>
            <person name="Macchietto M."/>
            <person name="Millas R."/>
            <person name="McGilp L."/>
            <person name="Shao M."/>
            <person name="Duquette J."/>
            <person name="Hirsch C.N."/>
            <person name="Kimball J."/>
        </authorList>
    </citation>
    <scope>NUCLEOTIDE SEQUENCE</scope>
    <source>
        <tissue evidence="2">Fresh leaf tissue</tissue>
    </source>
</reference>
<feature type="region of interest" description="Disordered" evidence="1">
    <location>
        <begin position="123"/>
        <end position="175"/>
    </location>
</feature>
<accession>A0A8J6BX90</accession>
<organism evidence="2 3">
    <name type="scientific">Zizania palustris</name>
    <name type="common">Northern wild rice</name>
    <dbReference type="NCBI Taxonomy" id="103762"/>
    <lineage>
        <taxon>Eukaryota</taxon>
        <taxon>Viridiplantae</taxon>
        <taxon>Streptophyta</taxon>
        <taxon>Embryophyta</taxon>
        <taxon>Tracheophyta</taxon>
        <taxon>Spermatophyta</taxon>
        <taxon>Magnoliopsida</taxon>
        <taxon>Liliopsida</taxon>
        <taxon>Poales</taxon>
        <taxon>Poaceae</taxon>
        <taxon>BOP clade</taxon>
        <taxon>Oryzoideae</taxon>
        <taxon>Oryzeae</taxon>
        <taxon>Zizaniinae</taxon>
        <taxon>Zizania</taxon>
    </lineage>
</organism>
<dbReference type="AlphaFoldDB" id="A0A8J6BX90"/>
<sequence length="175" mass="17695">MGAIGTTTSTGANRAAMKANEKALVVAINTVGTCGDTTRDNIGAGDDDVGSLVLDTGTCVIQESDAAGGILTSMGTVAILQVLHDNILMTARDGIPSSGGKVVLLRDGGFEWPIGSTLGTRTLNTMTSGDGSRGKHLATDDNLDRSGLSGKSSCGLGGKSSGGPWRRIGRPTMTQ</sequence>
<name>A0A8J6BX90_ZIZPA</name>
<dbReference type="Proteomes" id="UP000729402">
    <property type="component" value="Unassembled WGS sequence"/>
</dbReference>
<evidence type="ECO:0000313" key="2">
    <source>
        <dbReference type="EMBL" id="KAG8095605.1"/>
    </source>
</evidence>
<keyword evidence="3" id="KW-1185">Reference proteome</keyword>
<evidence type="ECO:0000313" key="3">
    <source>
        <dbReference type="Proteomes" id="UP000729402"/>
    </source>
</evidence>
<dbReference type="EMBL" id="JAAALK010000080">
    <property type="protein sequence ID" value="KAG8095605.1"/>
    <property type="molecule type" value="Genomic_DNA"/>
</dbReference>
<comment type="caution">
    <text evidence="2">The sequence shown here is derived from an EMBL/GenBank/DDBJ whole genome shotgun (WGS) entry which is preliminary data.</text>
</comment>
<evidence type="ECO:0000256" key="1">
    <source>
        <dbReference type="SAM" id="MobiDB-lite"/>
    </source>
</evidence>
<proteinExistence type="predicted"/>